<organism evidence="1 2">
    <name type="scientific">Pseudonocardia tropica</name>
    <dbReference type="NCBI Taxonomy" id="681289"/>
    <lineage>
        <taxon>Bacteria</taxon>
        <taxon>Bacillati</taxon>
        <taxon>Actinomycetota</taxon>
        <taxon>Actinomycetes</taxon>
        <taxon>Pseudonocardiales</taxon>
        <taxon>Pseudonocardiaceae</taxon>
        <taxon>Pseudonocardia</taxon>
    </lineage>
</organism>
<proteinExistence type="predicted"/>
<dbReference type="EMBL" id="JBEDNP010000040">
    <property type="protein sequence ID" value="MEQ3542451.1"/>
    <property type="molecule type" value="Genomic_DNA"/>
</dbReference>
<dbReference type="GO" id="GO:0016874">
    <property type="term" value="F:ligase activity"/>
    <property type="evidence" value="ECO:0007669"/>
    <property type="project" value="UniProtKB-KW"/>
</dbReference>
<comment type="caution">
    <text evidence="1">The sequence shown here is derived from an EMBL/GenBank/DDBJ whole genome shotgun (WGS) entry which is preliminary data.</text>
</comment>
<keyword evidence="2" id="KW-1185">Reference proteome</keyword>
<keyword evidence="1" id="KW-0436">Ligase</keyword>
<dbReference type="Gene3D" id="3.90.1140.10">
    <property type="entry name" value="Cyclic phosphodiesterase"/>
    <property type="match status" value="1"/>
</dbReference>
<protein>
    <submittedName>
        <fullName evidence="1">2'-5' RNA ligase family protein</fullName>
    </submittedName>
</protein>
<feature type="non-terminal residue" evidence="1">
    <location>
        <position position="1"/>
    </location>
</feature>
<gene>
    <name evidence="1" type="ORF">WHI96_26935</name>
</gene>
<reference evidence="1 2" key="1">
    <citation type="submission" date="2024-03" db="EMBL/GenBank/DDBJ databases">
        <title>Draft genome sequence of Pseudonocardia tropica JCM 19149.</title>
        <authorList>
            <person name="Butdee W."/>
            <person name="Duangmal K."/>
        </authorList>
    </citation>
    <scope>NUCLEOTIDE SEQUENCE [LARGE SCALE GENOMIC DNA]</scope>
    <source>
        <strain evidence="1 2">JCM 19149</strain>
    </source>
</reference>
<dbReference type="InterPro" id="IPR009097">
    <property type="entry name" value="Cyclic_Pdiesterase"/>
</dbReference>
<evidence type="ECO:0000313" key="2">
    <source>
        <dbReference type="Proteomes" id="UP001464923"/>
    </source>
</evidence>
<sequence length="139" mass="14515">PAHVSVIYPFLPPSRIGPREMSQLREAVRSVPGFDVSFADVCWFDDRVVWLGSDPADGFRALIDAVWAAFPQCPPYGGAFTTTVPHLTVGADGDLGAMSSAARAVAASLPISASVGAARLFQGSEATGGWRSVAELPLG</sequence>
<dbReference type="Proteomes" id="UP001464923">
    <property type="component" value="Unassembled WGS sequence"/>
</dbReference>
<evidence type="ECO:0000313" key="1">
    <source>
        <dbReference type="EMBL" id="MEQ3542451.1"/>
    </source>
</evidence>
<dbReference type="RefSeq" id="WP_349302486.1">
    <property type="nucleotide sequence ID" value="NZ_JBEDNP010000040.1"/>
</dbReference>
<accession>A0ABV1K2I4</accession>
<dbReference type="SUPFAM" id="SSF55144">
    <property type="entry name" value="LigT-like"/>
    <property type="match status" value="1"/>
</dbReference>
<name>A0ABV1K2I4_9PSEU</name>
<dbReference type="Pfam" id="PF13563">
    <property type="entry name" value="2_5_RNA_ligase2"/>
    <property type="match status" value="1"/>
</dbReference>